<dbReference type="Proteomes" id="UP000551758">
    <property type="component" value="Unassembled WGS sequence"/>
</dbReference>
<evidence type="ECO:0000313" key="3">
    <source>
        <dbReference type="Proteomes" id="UP000551758"/>
    </source>
</evidence>
<dbReference type="EMBL" id="JACDTQ010000737">
    <property type="protein sequence ID" value="KAF5927088.1"/>
    <property type="molecule type" value="Genomic_DNA"/>
</dbReference>
<feature type="region of interest" description="Disordered" evidence="1">
    <location>
        <begin position="1"/>
        <end position="22"/>
    </location>
</feature>
<evidence type="ECO:0000256" key="1">
    <source>
        <dbReference type="SAM" id="MobiDB-lite"/>
    </source>
</evidence>
<feature type="compositionally biased region" description="Basic residues" evidence="1">
    <location>
        <begin position="1"/>
        <end position="14"/>
    </location>
</feature>
<accession>A0A7J7FGQ2</accession>
<sequence length="102" mass="11660">GQKKHQVTAPRRHVPSGPAESLLDRHLEDDLETQGGDKILTETILSALITKSNVNLDTTHNEMNIQAQQNTVRQKINSTSMSDNNVYRSRKKLQNHRIYEKK</sequence>
<keyword evidence="3" id="KW-1185">Reference proteome</keyword>
<proteinExistence type="predicted"/>
<evidence type="ECO:0000313" key="2">
    <source>
        <dbReference type="EMBL" id="KAF5927088.1"/>
    </source>
</evidence>
<organism evidence="2 3">
    <name type="scientific">Diceros bicornis minor</name>
    <name type="common">South-central black rhinoceros</name>
    <dbReference type="NCBI Taxonomy" id="77932"/>
    <lineage>
        <taxon>Eukaryota</taxon>
        <taxon>Metazoa</taxon>
        <taxon>Chordata</taxon>
        <taxon>Craniata</taxon>
        <taxon>Vertebrata</taxon>
        <taxon>Euteleostomi</taxon>
        <taxon>Mammalia</taxon>
        <taxon>Eutheria</taxon>
        <taxon>Laurasiatheria</taxon>
        <taxon>Perissodactyla</taxon>
        <taxon>Rhinocerotidae</taxon>
        <taxon>Diceros</taxon>
    </lineage>
</organism>
<reference evidence="2 3" key="1">
    <citation type="journal article" date="2020" name="Mol. Biol. Evol.">
        <title>Interspecific Gene Flow and the Evolution of Specialization in Black and White Rhinoceros.</title>
        <authorList>
            <person name="Moodley Y."/>
            <person name="Westbury M.V."/>
            <person name="Russo I.M."/>
            <person name="Gopalakrishnan S."/>
            <person name="Rakotoarivelo A."/>
            <person name="Olsen R.A."/>
            <person name="Prost S."/>
            <person name="Tunstall T."/>
            <person name="Ryder O.A."/>
            <person name="Dalen L."/>
            <person name="Bruford M.W."/>
        </authorList>
    </citation>
    <scope>NUCLEOTIDE SEQUENCE [LARGE SCALE GENOMIC DNA]</scope>
    <source>
        <strain evidence="2">SBR-YM</strain>
        <tissue evidence="2">Skin</tissue>
    </source>
</reference>
<name>A0A7J7FGQ2_DICBM</name>
<feature type="non-terminal residue" evidence="2">
    <location>
        <position position="102"/>
    </location>
</feature>
<gene>
    <name evidence="2" type="ORF">HPG69_018355</name>
</gene>
<comment type="caution">
    <text evidence="2">The sequence shown here is derived from an EMBL/GenBank/DDBJ whole genome shotgun (WGS) entry which is preliminary data.</text>
</comment>
<protein>
    <submittedName>
        <fullName evidence="2">Uncharacterized protein</fullName>
    </submittedName>
</protein>
<dbReference type="AlphaFoldDB" id="A0A7J7FGQ2"/>